<reference evidence="3" key="1">
    <citation type="submission" date="2020-01" db="EMBL/GenBank/DDBJ databases">
        <authorList>
            <consortium name="DOE Joint Genome Institute"/>
            <person name="Haridas S."/>
            <person name="Albert R."/>
            <person name="Binder M."/>
            <person name="Bloem J."/>
            <person name="Labutti K."/>
            <person name="Salamov A."/>
            <person name="Andreopoulos B."/>
            <person name="Baker S.E."/>
            <person name="Barry K."/>
            <person name="Bills G."/>
            <person name="Bluhm B.H."/>
            <person name="Cannon C."/>
            <person name="Castanera R."/>
            <person name="Culley D.E."/>
            <person name="Daum C."/>
            <person name="Ezra D."/>
            <person name="Gonzalez J.B."/>
            <person name="Henrissat B."/>
            <person name="Kuo A."/>
            <person name="Liang C."/>
            <person name="Lipzen A."/>
            <person name="Lutzoni F."/>
            <person name="Magnuson J."/>
            <person name="Mondo S."/>
            <person name="Nolan M."/>
            <person name="Ohm R."/>
            <person name="Pangilinan J."/>
            <person name="Park H.-J."/>
            <person name="Ramirez L."/>
            <person name="Alfaro M."/>
            <person name="Sun H."/>
            <person name="Tritt A."/>
            <person name="Yoshinaga Y."/>
            <person name="Zwiers L.-H."/>
            <person name="Turgeon B.G."/>
            <person name="Goodwin S.B."/>
            <person name="Spatafora J.W."/>
            <person name="Crous P.W."/>
            <person name="Grigoriev I.V."/>
        </authorList>
    </citation>
    <scope>NUCLEOTIDE SEQUENCE</scope>
    <source>
        <strain evidence="3">IPT5</strain>
    </source>
</reference>
<dbReference type="PROSITE" id="PS50089">
    <property type="entry name" value="ZF_RING_2"/>
    <property type="match status" value="1"/>
</dbReference>
<feature type="domain" description="RING-type" evidence="2">
    <location>
        <begin position="25"/>
        <end position="71"/>
    </location>
</feature>
<accession>A0A6A7B1S6</accession>
<dbReference type="GO" id="GO:0061630">
    <property type="term" value="F:ubiquitin protein ligase activity"/>
    <property type="evidence" value="ECO:0007669"/>
    <property type="project" value="TreeGrafter"/>
</dbReference>
<dbReference type="Proteomes" id="UP000799423">
    <property type="component" value="Unassembled WGS sequence"/>
</dbReference>
<dbReference type="Gene3D" id="3.30.40.10">
    <property type="entry name" value="Zinc/RING finger domain, C3HC4 (zinc finger)"/>
    <property type="match status" value="1"/>
</dbReference>
<dbReference type="EMBL" id="MU006313">
    <property type="protein sequence ID" value="KAF2849094.1"/>
    <property type="molecule type" value="Genomic_DNA"/>
</dbReference>
<name>A0A6A7B1S6_9PLEO</name>
<evidence type="ECO:0000313" key="3">
    <source>
        <dbReference type="EMBL" id="KAF2849094.1"/>
    </source>
</evidence>
<sequence length="288" mass="32021">MISRTTPTRSAEEAEFQASIQEVECTICYESFDREHRPALVQACGHIFGAACLTQWAESNNAARTQCPNCRGDLVGPSATIIDEDGQLFDFGVREVAVIEDVWGSIFPLAEAPRDNRAPSPAITREDMNVRHPREPMNIGRAMGNGYLTDNTSQNTQTYRNGRVPTLNQRVKSAIHKHATSIKQKSDDLRTAFHNRRDNSDIIMGFLVPGRQESSRTAARARTHNLHRLRGGGSQHVRIAIPDPQVPVNMYGIPRGVAPNERPALARATVHDNGGWYDRPVAAIEHRQ</sequence>
<dbReference type="SMART" id="SM00184">
    <property type="entry name" value="RING"/>
    <property type="match status" value="1"/>
</dbReference>
<dbReference type="Pfam" id="PF13639">
    <property type="entry name" value="zf-RING_2"/>
    <property type="match status" value="1"/>
</dbReference>
<keyword evidence="1" id="KW-0862">Zinc</keyword>
<dbReference type="InterPro" id="IPR001841">
    <property type="entry name" value="Znf_RING"/>
</dbReference>
<dbReference type="GO" id="GO:0008270">
    <property type="term" value="F:zinc ion binding"/>
    <property type="evidence" value="ECO:0007669"/>
    <property type="project" value="UniProtKB-KW"/>
</dbReference>
<organism evidence="3 4">
    <name type="scientific">Plenodomus tracheiphilus IPT5</name>
    <dbReference type="NCBI Taxonomy" id="1408161"/>
    <lineage>
        <taxon>Eukaryota</taxon>
        <taxon>Fungi</taxon>
        <taxon>Dikarya</taxon>
        <taxon>Ascomycota</taxon>
        <taxon>Pezizomycotina</taxon>
        <taxon>Dothideomycetes</taxon>
        <taxon>Pleosporomycetidae</taxon>
        <taxon>Pleosporales</taxon>
        <taxon>Pleosporineae</taxon>
        <taxon>Leptosphaeriaceae</taxon>
        <taxon>Plenodomus</taxon>
    </lineage>
</organism>
<dbReference type="SUPFAM" id="SSF57850">
    <property type="entry name" value="RING/U-box"/>
    <property type="match status" value="1"/>
</dbReference>
<gene>
    <name evidence="3" type="ORF">T440DRAFT_137146</name>
</gene>
<dbReference type="GO" id="GO:0016567">
    <property type="term" value="P:protein ubiquitination"/>
    <property type="evidence" value="ECO:0007669"/>
    <property type="project" value="TreeGrafter"/>
</dbReference>
<dbReference type="PANTHER" id="PTHR22791">
    <property type="entry name" value="RING-TYPE DOMAIN-CONTAINING PROTEIN"/>
    <property type="match status" value="1"/>
</dbReference>
<evidence type="ECO:0000313" key="4">
    <source>
        <dbReference type="Proteomes" id="UP000799423"/>
    </source>
</evidence>
<dbReference type="PANTHER" id="PTHR22791:SF6">
    <property type="entry name" value="RING-TYPE DOMAIN-CONTAINING PROTEIN"/>
    <property type="match status" value="1"/>
</dbReference>
<evidence type="ECO:0000256" key="1">
    <source>
        <dbReference type="PROSITE-ProRule" id="PRU00175"/>
    </source>
</evidence>
<dbReference type="InterPro" id="IPR013083">
    <property type="entry name" value="Znf_RING/FYVE/PHD"/>
</dbReference>
<evidence type="ECO:0000259" key="2">
    <source>
        <dbReference type="PROSITE" id="PS50089"/>
    </source>
</evidence>
<dbReference type="InterPro" id="IPR051435">
    <property type="entry name" value="RING_finger_E3_ubiq-ligases"/>
</dbReference>
<dbReference type="AlphaFoldDB" id="A0A6A7B1S6"/>
<keyword evidence="1" id="KW-0863">Zinc-finger</keyword>
<keyword evidence="4" id="KW-1185">Reference proteome</keyword>
<dbReference type="OrthoDB" id="3800265at2759"/>
<proteinExistence type="predicted"/>
<protein>
    <recommendedName>
        <fullName evidence="2">RING-type domain-containing protein</fullName>
    </recommendedName>
</protein>
<dbReference type="SMART" id="SM01197">
    <property type="entry name" value="FANCL_C"/>
    <property type="match status" value="1"/>
</dbReference>
<keyword evidence="1" id="KW-0479">Metal-binding</keyword>